<dbReference type="EMBL" id="BQMJ01000043">
    <property type="protein sequence ID" value="GJQ13380.1"/>
    <property type="molecule type" value="Genomic_DNA"/>
</dbReference>
<dbReference type="OrthoDB" id="1939643at2759"/>
<feature type="region of interest" description="Disordered" evidence="1">
    <location>
        <begin position="77"/>
        <end position="96"/>
    </location>
</feature>
<dbReference type="Proteomes" id="UP001061958">
    <property type="component" value="Unassembled WGS sequence"/>
</dbReference>
<protein>
    <submittedName>
        <fullName evidence="2">Uncharacterized protein</fullName>
    </submittedName>
</protein>
<feature type="compositionally biased region" description="Basic residues" evidence="1">
    <location>
        <begin position="362"/>
        <end position="371"/>
    </location>
</feature>
<evidence type="ECO:0000313" key="3">
    <source>
        <dbReference type="Proteomes" id="UP001061958"/>
    </source>
</evidence>
<feature type="compositionally biased region" description="Polar residues" evidence="1">
    <location>
        <begin position="375"/>
        <end position="392"/>
    </location>
</feature>
<organism evidence="2 3">
    <name type="scientific">Galdieria partita</name>
    <dbReference type="NCBI Taxonomy" id="83374"/>
    <lineage>
        <taxon>Eukaryota</taxon>
        <taxon>Rhodophyta</taxon>
        <taxon>Bangiophyceae</taxon>
        <taxon>Galdieriales</taxon>
        <taxon>Galdieriaceae</taxon>
        <taxon>Galdieria</taxon>
    </lineage>
</organism>
<reference evidence="2" key="2">
    <citation type="submission" date="2022-01" db="EMBL/GenBank/DDBJ databases">
        <authorList>
            <person name="Hirooka S."/>
            <person name="Miyagishima S.Y."/>
        </authorList>
    </citation>
    <scope>NUCLEOTIDE SEQUENCE</scope>
    <source>
        <strain evidence="2">NBRC 102759</strain>
    </source>
</reference>
<evidence type="ECO:0000256" key="1">
    <source>
        <dbReference type="SAM" id="MobiDB-lite"/>
    </source>
</evidence>
<dbReference type="AlphaFoldDB" id="A0A9C7PZM2"/>
<name>A0A9C7PZM2_9RHOD</name>
<reference evidence="2" key="1">
    <citation type="journal article" date="2022" name="Proc. Natl. Acad. Sci. U.S.A.">
        <title>Life cycle and functional genomics of the unicellular red alga Galdieria for elucidating algal and plant evolution and industrial use.</title>
        <authorList>
            <person name="Hirooka S."/>
            <person name="Itabashi T."/>
            <person name="Ichinose T.M."/>
            <person name="Onuma R."/>
            <person name="Fujiwara T."/>
            <person name="Yamashita S."/>
            <person name="Jong L.W."/>
            <person name="Tomita R."/>
            <person name="Iwane A.H."/>
            <person name="Miyagishima S.Y."/>
        </authorList>
    </citation>
    <scope>NUCLEOTIDE SEQUENCE</scope>
    <source>
        <strain evidence="2">NBRC 102759</strain>
    </source>
</reference>
<keyword evidence="3" id="KW-1185">Reference proteome</keyword>
<evidence type="ECO:0000313" key="2">
    <source>
        <dbReference type="EMBL" id="GJQ13380.1"/>
    </source>
</evidence>
<feature type="compositionally biased region" description="Basic and acidic residues" evidence="1">
    <location>
        <begin position="282"/>
        <end position="294"/>
    </location>
</feature>
<proteinExistence type="predicted"/>
<sequence>MNASLETNKSPIATPQLKALFSPSPIKKNADCNNTDSLQEERNLDDEHQQLHVLTLAQALEHAQKHGLPKQRRILLPSSKRKNSLRTKVARENTPVTTEEAIQATMERIGTRHHRILNLIASRDPMDTIMTAEEFWNTESHIHHVDSEHSRDTSCNDTTSSTPVHSATSRIQKAVQNEETDYPWITQVDIDTSTTTPCTVQVDFDIPHASENDDFSYEISPNHDDDLYLQQDIHDQHKHAYKIQHVGGMTVDSHSKGNVSHPSKRPKEVNPAGKSTQNWLTRKTENRRGQPRELRFLPTSREGDGLRQVGSGIRRSQRTRFPVLKFWKNETILYERRDSRQFPTIAGILAYPDTPQEEERKSRRRRRRGNHSSRTVSSGTVEYSSGTETSDS</sequence>
<accession>A0A9C7PZM2</accession>
<feature type="region of interest" description="Disordered" evidence="1">
    <location>
        <begin position="252"/>
        <end position="294"/>
    </location>
</feature>
<comment type="caution">
    <text evidence="2">The sequence shown here is derived from an EMBL/GenBank/DDBJ whole genome shotgun (WGS) entry which is preliminary data.</text>
</comment>
<feature type="region of interest" description="Disordered" evidence="1">
    <location>
        <begin position="351"/>
        <end position="392"/>
    </location>
</feature>
<gene>
    <name evidence="2" type="ORF">GpartN1_g5171.t1</name>
</gene>